<evidence type="ECO:0000313" key="3">
    <source>
        <dbReference type="EMBL" id="APZ95092.1"/>
    </source>
</evidence>
<keyword evidence="4" id="KW-1185">Reference proteome</keyword>
<feature type="compositionally biased region" description="Polar residues" evidence="1">
    <location>
        <begin position="241"/>
        <end position="255"/>
    </location>
</feature>
<feature type="region of interest" description="Disordered" evidence="1">
    <location>
        <begin position="234"/>
        <end position="255"/>
    </location>
</feature>
<gene>
    <name evidence="3" type="ORF">Fuma_04746</name>
</gene>
<dbReference type="CDD" id="cd17470">
    <property type="entry name" value="T3SS_Flik_C"/>
    <property type="match status" value="1"/>
</dbReference>
<dbReference type="InterPro" id="IPR038610">
    <property type="entry name" value="FliK-like_C_sf"/>
</dbReference>
<feature type="compositionally biased region" description="Polar residues" evidence="1">
    <location>
        <begin position="406"/>
        <end position="418"/>
    </location>
</feature>
<accession>A0A1P8WM00</accession>
<dbReference type="EMBL" id="CP017641">
    <property type="protein sequence ID" value="APZ95092.1"/>
    <property type="molecule type" value="Genomic_DNA"/>
</dbReference>
<organism evidence="3 4">
    <name type="scientific">Fuerstiella marisgermanici</name>
    <dbReference type="NCBI Taxonomy" id="1891926"/>
    <lineage>
        <taxon>Bacteria</taxon>
        <taxon>Pseudomonadati</taxon>
        <taxon>Planctomycetota</taxon>
        <taxon>Planctomycetia</taxon>
        <taxon>Planctomycetales</taxon>
        <taxon>Planctomycetaceae</taxon>
        <taxon>Fuerstiella</taxon>
    </lineage>
</organism>
<dbReference type="KEGG" id="fmr:Fuma_04746"/>
<feature type="domain" description="Flagellar hook-length control protein-like C-terminal" evidence="2">
    <location>
        <begin position="333"/>
        <end position="405"/>
    </location>
</feature>
<evidence type="ECO:0000259" key="2">
    <source>
        <dbReference type="Pfam" id="PF02120"/>
    </source>
</evidence>
<dbReference type="Proteomes" id="UP000187735">
    <property type="component" value="Chromosome"/>
</dbReference>
<feature type="region of interest" description="Disordered" evidence="1">
    <location>
        <begin position="269"/>
        <end position="301"/>
    </location>
</feature>
<keyword evidence="3" id="KW-0282">Flagellum</keyword>
<feature type="compositionally biased region" description="Low complexity" evidence="1">
    <location>
        <begin position="275"/>
        <end position="291"/>
    </location>
</feature>
<feature type="region of interest" description="Disordered" evidence="1">
    <location>
        <begin position="398"/>
        <end position="463"/>
    </location>
</feature>
<sequence>MPSQERQKFPRAGKFFRARCRLLSTNAGQLRVQSHFCTPNAAWGKPLRSAERDVPTMCPRWIRTEASGHMDALVNSATSFQHPARISSGGDAKTARVAETHDDDEAGETSVDIIWPDKAFEFAWQQVLSQPGTRTPAPQVQATVDSAAVTADSADAQTEVAQQGFPDLLTGQVAVPTSEAANAIWWDQNSIVEQAPGDSNQPPATTSGDAPTFDSLALLDSVDIDLQLRPVPIVPEDPMKWNSNASPPSLPTATDGATLQAEDFAAGNPSLQTDAASFGDSTSSSPSPAVPQLSAQTESPAVATSLSNANFTSQPLTTQVLTALAQRLSSVVEQTADSLTLRLDPPELGEVDVQFQRLDDGITIRVTAKEAVTMEMLMSRGAEIERLLRNQNPDVQKFEFHHPNANGESNFGESANQSSRRDAEARHNGSNIDGNQHNGSADDQPVAAKVRRDDGTARSRIRA</sequence>
<evidence type="ECO:0000256" key="1">
    <source>
        <dbReference type="SAM" id="MobiDB-lite"/>
    </source>
</evidence>
<proteinExistence type="predicted"/>
<dbReference type="STRING" id="1891926.Fuma_04746"/>
<keyword evidence="3" id="KW-0969">Cilium</keyword>
<dbReference type="Gene3D" id="3.30.750.140">
    <property type="match status" value="1"/>
</dbReference>
<evidence type="ECO:0000313" key="4">
    <source>
        <dbReference type="Proteomes" id="UP000187735"/>
    </source>
</evidence>
<dbReference type="Pfam" id="PF02120">
    <property type="entry name" value="Flg_hook"/>
    <property type="match status" value="1"/>
</dbReference>
<name>A0A1P8WM00_9PLAN</name>
<protein>
    <submittedName>
        <fullName evidence="3">Flagellar hook-length control protein</fullName>
    </submittedName>
</protein>
<keyword evidence="3" id="KW-0966">Cell projection</keyword>
<feature type="compositionally biased region" description="Polar residues" evidence="1">
    <location>
        <begin position="193"/>
        <end position="209"/>
    </location>
</feature>
<dbReference type="AlphaFoldDB" id="A0A1P8WM00"/>
<feature type="compositionally biased region" description="Polar residues" evidence="1">
    <location>
        <begin position="428"/>
        <end position="441"/>
    </location>
</feature>
<reference evidence="3 4" key="1">
    <citation type="journal article" date="2016" name="Front. Microbiol.">
        <title>Fuerstia marisgermanicae gen. nov., sp. nov., an Unusual Member of the Phylum Planctomycetes from the German Wadden Sea.</title>
        <authorList>
            <person name="Kohn T."/>
            <person name="Heuer A."/>
            <person name="Jogler M."/>
            <person name="Vollmers J."/>
            <person name="Boedeker C."/>
            <person name="Bunk B."/>
            <person name="Rast P."/>
            <person name="Borchert D."/>
            <person name="Glockner I."/>
            <person name="Freese H.M."/>
            <person name="Klenk H.P."/>
            <person name="Overmann J."/>
            <person name="Kaster A.K."/>
            <person name="Rohde M."/>
            <person name="Wiegand S."/>
            <person name="Jogler C."/>
        </authorList>
    </citation>
    <scope>NUCLEOTIDE SEQUENCE [LARGE SCALE GENOMIC DNA]</scope>
    <source>
        <strain evidence="3 4">NH11</strain>
    </source>
</reference>
<dbReference type="InterPro" id="IPR021136">
    <property type="entry name" value="Flagellar_hook_control-like_C"/>
</dbReference>
<feature type="region of interest" description="Disordered" evidence="1">
    <location>
        <begin position="193"/>
        <end position="213"/>
    </location>
</feature>